<evidence type="ECO:0000259" key="4">
    <source>
        <dbReference type="SMART" id="SM00421"/>
    </source>
</evidence>
<dbReference type="AlphaFoldDB" id="A0A2V1P923"/>
<comment type="caution">
    <text evidence="5">The sequence shown here is derived from an EMBL/GenBank/DDBJ whole genome shotgun (WGS) entry which is preliminary data.</text>
</comment>
<dbReference type="GO" id="GO:0003677">
    <property type="term" value="F:DNA binding"/>
    <property type="evidence" value="ECO:0007669"/>
    <property type="project" value="UniProtKB-KW"/>
</dbReference>
<evidence type="ECO:0000256" key="2">
    <source>
        <dbReference type="ARBA" id="ARBA00023125"/>
    </source>
</evidence>
<evidence type="ECO:0000256" key="3">
    <source>
        <dbReference type="ARBA" id="ARBA00023163"/>
    </source>
</evidence>
<dbReference type="GO" id="GO:0006355">
    <property type="term" value="P:regulation of DNA-templated transcription"/>
    <property type="evidence" value="ECO:0007669"/>
    <property type="project" value="InterPro"/>
</dbReference>
<proteinExistence type="predicted"/>
<sequence>MSSLSAIWRFPNSLYGCLLPLTRHTLPQSRPLKAKHIESRRTGKTAISLADEKQKNLGRCTDDVLAPASVGYYIALRVGFAFPLEELNELPKAWVDHYTQNRFMLHDPVIRWIYGNTGSIRWSELDLPDPMRVLEQAQVFGLRYGAAVACFDGNREGQRSFGTFVRADREFTDEEILQFQRYVEKLHRAKAPPTNLTAAEIEALGMVKRGLRLKQVAHELGVTEGAIKQRLKNAKTKLNAQTSAQAAAMASEFGLI</sequence>
<dbReference type="PANTHER" id="PTHR44688:SF25">
    <property type="entry name" value="HTH LUXR-TYPE DOMAIN-CONTAINING PROTEIN"/>
    <property type="match status" value="1"/>
</dbReference>
<feature type="domain" description="HTH luxR-type" evidence="4">
    <location>
        <begin position="193"/>
        <end position="250"/>
    </location>
</feature>
<dbReference type="Pfam" id="PF03472">
    <property type="entry name" value="Autoind_bind"/>
    <property type="match status" value="1"/>
</dbReference>
<keyword evidence="2" id="KW-0238">DNA-binding</keyword>
<dbReference type="InterPro" id="IPR005143">
    <property type="entry name" value="TF_LuxR_autoind-bd_dom"/>
</dbReference>
<dbReference type="OrthoDB" id="7826109at2"/>
<dbReference type="InterPro" id="IPR036693">
    <property type="entry name" value="TF_LuxR_autoind-bd_dom_sf"/>
</dbReference>
<accession>A0A2V1P923</accession>
<organism evidence="5 6">
    <name type="scientific">Salibaculum griseiflavum</name>
    <dbReference type="NCBI Taxonomy" id="1914409"/>
    <lineage>
        <taxon>Bacteria</taxon>
        <taxon>Pseudomonadati</taxon>
        <taxon>Pseudomonadota</taxon>
        <taxon>Alphaproteobacteria</taxon>
        <taxon>Rhodobacterales</taxon>
        <taxon>Roseobacteraceae</taxon>
        <taxon>Salibaculum</taxon>
    </lineage>
</organism>
<keyword evidence="3" id="KW-0804">Transcription</keyword>
<evidence type="ECO:0000313" key="6">
    <source>
        <dbReference type="Proteomes" id="UP000245293"/>
    </source>
</evidence>
<evidence type="ECO:0000313" key="5">
    <source>
        <dbReference type="EMBL" id="PWG18304.1"/>
    </source>
</evidence>
<dbReference type="PANTHER" id="PTHR44688">
    <property type="entry name" value="DNA-BINDING TRANSCRIPTIONAL ACTIVATOR DEVR_DOSR"/>
    <property type="match status" value="1"/>
</dbReference>
<keyword evidence="6" id="KW-1185">Reference proteome</keyword>
<protein>
    <submittedName>
        <fullName evidence="5">LuxR family transcriptional regulator</fullName>
    </submittedName>
</protein>
<dbReference type="Pfam" id="PF00196">
    <property type="entry name" value="GerE"/>
    <property type="match status" value="1"/>
</dbReference>
<dbReference type="Gene3D" id="3.30.450.80">
    <property type="entry name" value="Transcription factor LuxR-like, autoinducer-binding domain"/>
    <property type="match status" value="1"/>
</dbReference>
<evidence type="ECO:0000256" key="1">
    <source>
        <dbReference type="ARBA" id="ARBA00023015"/>
    </source>
</evidence>
<dbReference type="EMBL" id="QETF01000002">
    <property type="protein sequence ID" value="PWG18304.1"/>
    <property type="molecule type" value="Genomic_DNA"/>
</dbReference>
<dbReference type="RefSeq" id="WP_109386566.1">
    <property type="nucleotide sequence ID" value="NZ_QETF01000002.1"/>
</dbReference>
<dbReference type="InterPro" id="IPR000792">
    <property type="entry name" value="Tscrpt_reg_LuxR_C"/>
</dbReference>
<gene>
    <name evidence="5" type="ORF">DFK10_03400</name>
</gene>
<keyword evidence="1" id="KW-0805">Transcription regulation</keyword>
<dbReference type="Gene3D" id="1.10.10.10">
    <property type="entry name" value="Winged helix-like DNA-binding domain superfamily/Winged helix DNA-binding domain"/>
    <property type="match status" value="1"/>
</dbReference>
<dbReference type="InterPro" id="IPR016032">
    <property type="entry name" value="Sig_transdc_resp-reg_C-effctor"/>
</dbReference>
<dbReference type="SUPFAM" id="SSF46894">
    <property type="entry name" value="C-terminal effector domain of the bipartite response regulators"/>
    <property type="match status" value="1"/>
</dbReference>
<dbReference type="SMART" id="SM00421">
    <property type="entry name" value="HTH_LUXR"/>
    <property type="match status" value="1"/>
</dbReference>
<dbReference type="SUPFAM" id="SSF75516">
    <property type="entry name" value="Pheromone-binding domain of LuxR-like quorum-sensing transcription factors"/>
    <property type="match status" value="1"/>
</dbReference>
<dbReference type="Proteomes" id="UP000245293">
    <property type="component" value="Unassembled WGS sequence"/>
</dbReference>
<name>A0A2V1P923_9RHOB</name>
<reference evidence="6" key="1">
    <citation type="submission" date="2018-05" db="EMBL/GenBank/DDBJ databases">
        <authorList>
            <person name="Du Z."/>
            <person name="Wang X."/>
        </authorList>
    </citation>
    <scope>NUCLEOTIDE SEQUENCE [LARGE SCALE GENOMIC DNA]</scope>
    <source>
        <strain evidence="6">WDS4C29</strain>
    </source>
</reference>
<dbReference type="InterPro" id="IPR036388">
    <property type="entry name" value="WH-like_DNA-bd_sf"/>
</dbReference>